<proteinExistence type="predicted"/>
<protein>
    <submittedName>
        <fullName evidence="1">Uncharacterized protein</fullName>
    </submittedName>
</protein>
<reference evidence="1" key="1">
    <citation type="journal article" date="2017" name="Appl. Environ. Microbiol.">
        <title>Parallel evolution of two clades of a major Atlantic endemic Vibrio parahaemolyticus pathogen lineage by independent acquisition of related pathogenicity islands.</title>
        <authorList>
            <person name="Xu F."/>
            <person name="Gonzalez-Escalona N."/>
            <person name="Drees K.P."/>
            <person name="Sebra R.P."/>
            <person name="Cooper V.S."/>
            <person name="Jones S.H."/>
            <person name="Whistler C.A."/>
        </authorList>
    </citation>
    <scope>NUCLEOTIDE SEQUENCE</scope>
    <source>
        <strain evidence="1">MAVP-R</strain>
    </source>
</reference>
<sequence length="108" mass="12200">MLAHEVKRTRVEDFVQYIEMLKLDEGRLDLFYITNVSMDGGKCEFILTIDSPVPKLSSKWLISCEDCLKLHIDSTTSPAHDIAIKYGILVIGTSYVTGAYFKAVRLNV</sequence>
<organism evidence="1">
    <name type="scientific">Vibrio parahaemolyticus</name>
    <dbReference type="NCBI Taxonomy" id="670"/>
    <lineage>
        <taxon>Bacteria</taxon>
        <taxon>Pseudomonadati</taxon>
        <taxon>Pseudomonadota</taxon>
        <taxon>Gammaproteobacteria</taxon>
        <taxon>Vibrionales</taxon>
        <taxon>Vibrionaceae</taxon>
        <taxon>Vibrio</taxon>
    </lineage>
</organism>
<dbReference type="EMBL" id="MF066644">
    <property type="protein sequence ID" value="ATA65921.1"/>
    <property type="molecule type" value="Genomic_DNA"/>
</dbReference>
<dbReference type="AlphaFoldDB" id="A0A286SFN4"/>
<evidence type="ECO:0000313" key="1">
    <source>
        <dbReference type="EMBL" id="ATA65921.1"/>
    </source>
</evidence>
<name>A0A286SFN4_VIBPH</name>
<gene>
    <name evidence="1" type="ORF">MAVP-R_00005</name>
</gene>
<accession>A0A286SFN4</accession>